<feature type="transmembrane region" description="Helical" evidence="1">
    <location>
        <begin position="157"/>
        <end position="180"/>
    </location>
</feature>
<evidence type="ECO:0000256" key="1">
    <source>
        <dbReference type="SAM" id="Phobius"/>
    </source>
</evidence>
<dbReference type="OrthoDB" id="4070021at2759"/>
<keyword evidence="3" id="KW-1185">Reference proteome</keyword>
<sequence>MNNQYGLKRCRSNELYGNLDISHYKKQKLIQDLQNLSLQDNTASASITTRTSTSFPHRIKDFKILPNSITFKPINLLTSISSSVDRKKKNFKNRPTRDKHEDDKDRDLSLYDSNYYIYSKILNDQNINSSQLIKWIDLSKFLYFIWYNWYYNLPKENITILIMMILIWTNNPFMKILIWISIRI</sequence>
<protein>
    <submittedName>
        <fullName evidence="2">Uncharacterized protein</fullName>
    </submittedName>
</protein>
<dbReference type="OMA" id="CRSNESQ"/>
<organism evidence="2 3">
    <name type="scientific">Naumovozyma dairenensis (strain ATCC 10597 / BCRC 20456 / CBS 421 / NBRC 0211 / NRRL Y-12639)</name>
    <name type="common">Saccharomyces dairenensis</name>
    <dbReference type="NCBI Taxonomy" id="1071378"/>
    <lineage>
        <taxon>Eukaryota</taxon>
        <taxon>Fungi</taxon>
        <taxon>Dikarya</taxon>
        <taxon>Ascomycota</taxon>
        <taxon>Saccharomycotina</taxon>
        <taxon>Saccharomycetes</taxon>
        <taxon>Saccharomycetales</taxon>
        <taxon>Saccharomycetaceae</taxon>
        <taxon>Naumovozyma</taxon>
    </lineage>
</organism>
<keyword evidence="1" id="KW-1133">Transmembrane helix</keyword>
<reference evidence="2 3" key="1">
    <citation type="journal article" date="2011" name="Proc. Natl. Acad. Sci. U.S.A.">
        <title>Evolutionary erosion of yeast sex chromosomes by mating-type switching accidents.</title>
        <authorList>
            <person name="Gordon J.L."/>
            <person name="Armisen D."/>
            <person name="Proux-Wera E."/>
            <person name="Oheigeartaigh S.S."/>
            <person name="Byrne K.P."/>
            <person name="Wolfe K.H."/>
        </authorList>
    </citation>
    <scope>NUCLEOTIDE SEQUENCE [LARGE SCALE GENOMIC DNA]</scope>
    <source>
        <strain evidence="3">ATCC 10597 / BCRC 20456 / CBS 421 / NBRC 0211 / NRRL Y-12639</strain>
    </source>
</reference>
<dbReference type="AlphaFoldDB" id="G0WBI0"/>
<accession>G0WBI0</accession>
<evidence type="ECO:0000313" key="2">
    <source>
        <dbReference type="EMBL" id="CCD25100.1"/>
    </source>
</evidence>
<dbReference type="Proteomes" id="UP000000689">
    <property type="component" value="Chromosome 5"/>
</dbReference>
<dbReference type="GeneID" id="11498678"/>
<evidence type="ECO:0000313" key="3">
    <source>
        <dbReference type="Proteomes" id="UP000000689"/>
    </source>
</evidence>
<dbReference type="KEGG" id="ndi:NDAI_0E02830"/>
<gene>
    <name evidence="2" type="primary">NDAI0E02830</name>
    <name evidence="2" type="ordered locus">NDAI_0E02830</name>
</gene>
<keyword evidence="1" id="KW-0472">Membrane</keyword>
<dbReference type="EMBL" id="HE580271">
    <property type="protein sequence ID" value="CCD25100.1"/>
    <property type="molecule type" value="Genomic_DNA"/>
</dbReference>
<keyword evidence="1" id="KW-0812">Transmembrane</keyword>
<name>G0WBI0_NAUDC</name>
<dbReference type="HOGENOM" id="CLU_1468564_0_0_1"/>
<proteinExistence type="predicted"/>
<dbReference type="RefSeq" id="XP_003670343.1">
    <property type="nucleotide sequence ID" value="XM_003670295.1"/>
</dbReference>